<dbReference type="SUPFAM" id="SSF50729">
    <property type="entry name" value="PH domain-like"/>
    <property type="match status" value="2"/>
</dbReference>
<dbReference type="GO" id="GO:0005178">
    <property type="term" value="F:integrin binding"/>
    <property type="evidence" value="ECO:0007669"/>
    <property type="project" value="TreeGrafter"/>
</dbReference>
<dbReference type="InterPro" id="IPR014352">
    <property type="entry name" value="FERM/acyl-CoA-bd_prot_sf"/>
</dbReference>
<sequence length="691" mass="78704">MADPGADARKELDWDLHIHVPTQGVRKSVRVTSDESVGALMIKIAEKLGDADWSDYALWWPDNRIWLNKPRQSLYAYGIMSDAKLEFSPVHRHLTVELPDRHRYQVRVNFAVMTFFTVCEICQELNVRHPEEMSLIKSPDDKEGYAKLTGWAKRKGVKHRGGSREGTPSRGDGDTLSVDSGDILGHSPPSSPGQRRRKYPNLALAPSQRSEIGMSGSTHLGEAETSLFSDKLYRTSHERTYINGLWLDSSKTLYEQDVNAHDLLYLRFKYFSFMDIDPRVDDFRIAELYEQAKWSILTEEVDCTEEEAYTFAALQFQVNLAKSQAPSSLPVAQTTTDSGVTDIDDALTNLQNQLGQTDKGTSESPALQLTGYCKLMRPTRLTFKTPKRHFLLLKGTMLSYFKEEEDFTHGRSPIQRLNLTGAEALSDMDMVKKKFVINLVMPSSDQTGELRLIFETSDEYCSWMAGCRMAMKGRPLVKQGYEQELSSIRAFVSMQNKSDSSGGASSTDHGEELKPEDLVGPRLLKKKKPKEVVRQVLDAHASMLNLSVQDAKLQYIRNWQALQDFGIVYFLVKQGRSKKEELLGIAYNRLILIDLHTMEHRKTWRYSAMRSWNVNWESKQLRIDHEEDKLVFQCLSADLKILHEFIGGNIWLSLRNDKDQLDVAMFVKLTGGVTNNLQGWGAETMTRFLQS</sequence>
<dbReference type="CDD" id="cd14473">
    <property type="entry name" value="FERM_B-lobe"/>
    <property type="match status" value="1"/>
</dbReference>
<accession>A0AA35TWP4</accession>
<organism evidence="3 4">
    <name type="scientific">Geodia barretti</name>
    <name type="common">Barrett's horny sponge</name>
    <dbReference type="NCBI Taxonomy" id="519541"/>
    <lineage>
        <taxon>Eukaryota</taxon>
        <taxon>Metazoa</taxon>
        <taxon>Porifera</taxon>
        <taxon>Demospongiae</taxon>
        <taxon>Heteroscleromorpha</taxon>
        <taxon>Tetractinellida</taxon>
        <taxon>Astrophorina</taxon>
        <taxon>Geodiidae</taxon>
        <taxon>Geodia</taxon>
    </lineage>
</organism>
<dbReference type="PANTHER" id="PTHR16160:SF13">
    <property type="entry name" value="FERMITIN 2-RELATED"/>
    <property type="match status" value="1"/>
</dbReference>
<dbReference type="SUPFAM" id="SSF47031">
    <property type="entry name" value="Second domain of FERM"/>
    <property type="match status" value="1"/>
</dbReference>
<dbReference type="Gene3D" id="1.20.80.10">
    <property type="match status" value="1"/>
</dbReference>
<dbReference type="GO" id="GO:0007160">
    <property type="term" value="P:cell-matrix adhesion"/>
    <property type="evidence" value="ECO:0007669"/>
    <property type="project" value="TreeGrafter"/>
</dbReference>
<dbReference type="InterPro" id="IPR040790">
    <property type="entry name" value="Kindlin_2_N"/>
</dbReference>
<dbReference type="Pfam" id="PF00373">
    <property type="entry name" value="FERM_M"/>
    <property type="match status" value="1"/>
</dbReference>
<name>A0AA35TWP4_GEOBA</name>
<evidence type="ECO:0000313" key="3">
    <source>
        <dbReference type="EMBL" id="CAI8055860.1"/>
    </source>
</evidence>
<keyword evidence="4" id="KW-1185">Reference proteome</keyword>
<dbReference type="AlphaFoldDB" id="A0AA35TWP4"/>
<proteinExistence type="predicted"/>
<dbReference type="GO" id="GO:0030055">
    <property type="term" value="C:cell-substrate junction"/>
    <property type="evidence" value="ECO:0007669"/>
    <property type="project" value="TreeGrafter"/>
</dbReference>
<evidence type="ECO:0000313" key="4">
    <source>
        <dbReference type="Proteomes" id="UP001174909"/>
    </source>
</evidence>
<dbReference type="EMBL" id="CASHTH010004313">
    <property type="protein sequence ID" value="CAI8055860.1"/>
    <property type="molecule type" value="Genomic_DNA"/>
</dbReference>
<feature type="compositionally biased region" description="Basic and acidic residues" evidence="1">
    <location>
        <begin position="508"/>
        <end position="519"/>
    </location>
</feature>
<dbReference type="Pfam" id="PF00169">
    <property type="entry name" value="PH"/>
    <property type="match status" value="1"/>
</dbReference>
<dbReference type="Gene3D" id="2.30.29.30">
    <property type="entry name" value="Pleckstrin-homology domain (PH domain)/Phosphotyrosine-binding domain (PTB)"/>
    <property type="match status" value="2"/>
</dbReference>
<evidence type="ECO:0000256" key="1">
    <source>
        <dbReference type="SAM" id="MobiDB-lite"/>
    </source>
</evidence>
<dbReference type="GO" id="GO:0007229">
    <property type="term" value="P:integrin-mediated signaling pathway"/>
    <property type="evidence" value="ECO:0007669"/>
    <property type="project" value="InterPro"/>
</dbReference>
<gene>
    <name evidence="3" type="ORF">GBAR_LOCUS30458</name>
</gene>
<evidence type="ECO:0000259" key="2">
    <source>
        <dbReference type="PROSITE" id="PS50003"/>
    </source>
</evidence>
<feature type="region of interest" description="Disordered" evidence="1">
    <location>
        <begin position="496"/>
        <end position="520"/>
    </location>
</feature>
<dbReference type="InterPro" id="IPR019749">
    <property type="entry name" value="Band_41_domain"/>
</dbReference>
<reference evidence="3" key="1">
    <citation type="submission" date="2023-03" db="EMBL/GenBank/DDBJ databases">
        <authorList>
            <person name="Steffen K."/>
            <person name="Cardenas P."/>
        </authorList>
    </citation>
    <scope>NUCLEOTIDE SEQUENCE</scope>
</reference>
<dbReference type="SMART" id="SM00295">
    <property type="entry name" value="B41"/>
    <property type="match status" value="1"/>
</dbReference>
<dbReference type="InterPro" id="IPR037843">
    <property type="entry name" value="Kindlin/fermitin"/>
</dbReference>
<protein>
    <submittedName>
        <fullName evidence="3">Unc-112-related protein</fullName>
    </submittedName>
</protein>
<dbReference type="PANTHER" id="PTHR16160">
    <property type="entry name" value="FERMITIN 2-RELATED"/>
    <property type="match status" value="1"/>
</dbReference>
<comment type="caution">
    <text evidence="3">The sequence shown here is derived from an EMBL/GenBank/DDBJ whole genome shotgun (WGS) entry which is preliminary data.</text>
</comment>
<dbReference type="CDD" id="cd17095">
    <property type="entry name" value="FERM_F0_kindlins"/>
    <property type="match status" value="1"/>
</dbReference>
<dbReference type="Gene3D" id="3.10.20.90">
    <property type="entry name" value="Phosphatidylinositol 3-kinase Catalytic Subunit, Chain A, domain 1"/>
    <property type="match status" value="2"/>
</dbReference>
<feature type="region of interest" description="Disordered" evidence="1">
    <location>
        <begin position="156"/>
        <end position="198"/>
    </location>
</feature>
<dbReference type="InterPro" id="IPR019748">
    <property type="entry name" value="FERM_central"/>
</dbReference>
<dbReference type="InterPro" id="IPR001849">
    <property type="entry name" value="PH_domain"/>
</dbReference>
<dbReference type="Proteomes" id="UP001174909">
    <property type="component" value="Unassembled WGS sequence"/>
</dbReference>
<dbReference type="SMART" id="SM00233">
    <property type="entry name" value="PH"/>
    <property type="match status" value="1"/>
</dbReference>
<dbReference type="Pfam" id="PF18124">
    <property type="entry name" value="Kindlin_2_N"/>
    <property type="match status" value="1"/>
</dbReference>
<feature type="compositionally biased region" description="Polar residues" evidence="1">
    <location>
        <begin position="496"/>
        <end position="507"/>
    </location>
</feature>
<dbReference type="InterPro" id="IPR011993">
    <property type="entry name" value="PH-like_dom_sf"/>
</dbReference>
<feature type="domain" description="PH" evidence="2">
    <location>
        <begin position="366"/>
        <end position="472"/>
    </location>
</feature>
<dbReference type="InterPro" id="IPR035963">
    <property type="entry name" value="FERM_2"/>
</dbReference>
<dbReference type="PROSITE" id="PS50003">
    <property type="entry name" value="PH_DOMAIN"/>
    <property type="match status" value="1"/>
</dbReference>